<evidence type="ECO:0000256" key="1">
    <source>
        <dbReference type="SAM" id="Phobius"/>
    </source>
</evidence>
<proteinExistence type="predicted"/>
<dbReference type="EMBL" id="QWEZ01000002">
    <property type="protein sequence ID" value="RRJ82284.1"/>
    <property type="molecule type" value="Genomic_DNA"/>
</dbReference>
<evidence type="ECO:0000313" key="3">
    <source>
        <dbReference type="Proteomes" id="UP000280792"/>
    </source>
</evidence>
<dbReference type="PROSITE" id="PS00409">
    <property type="entry name" value="PROKAR_NTER_METHYL"/>
    <property type="match status" value="1"/>
</dbReference>
<dbReference type="Proteomes" id="UP000280792">
    <property type="component" value="Unassembled WGS sequence"/>
</dbReference>
<dbReference type="InterPro" id="IPR032092">
    <property type="entry name" value="PilW"/>
</dbReference>
<dbReference type="GO" id="GO:0043683">
    <property type="term" value="P:type IV pilus assembly"/>
    <property type="evidence" value="ECO:0007669"/>
    <property type="project" value="InterPro"/>
</dbReference>
<keyword evidence="3" id="KW-1185">Reference proteome</keyword>
<reference evidence="2 3" key="2">
    <citation type="submission" date="2018-12" db="EMBL/GenBank/DDBJ databases">
        <title>Simiduia agarivorans gen. nov., sp. nov., a marine, agarolytic bacterium isolated from shallow coastal water from Keelung, Taiwan.</title>
        <authorList>
            <person name="Shieh W.Y."/>
        </authorList>
    </citation>
    <scope>NUCLEOTIDE SEQUENCE [LARGE SCALE GENOMIC DNA]</scope>
    <source>
        <strain evidence="2 3">GTF-13</strain>
    </source>
</reference>
<name>A0A3P3VIV0_9GAMM</name>
<reference evidence="2 3" key="1">
    <citation type="submission" date="2018-08" db="EMBL/GenBank/DDBJ databases">
        <authorList>
            <person name="Khan S.A."/>
        </authorList>
    </citation>
    <scope>NUCLEOTIDE SEQUENCE [LARGE SCALE GENOMIC DNA]</scope>
    <source>
        <strain evidence="2 3">GTF-13</strain>
    </source>
</reference>
<gene>
    <name evidence="2" type="ORF">D0544_10375</name>
</gene>
<dbReference type="Pfam" id="PF16074">
    <property type="entry name" value="PilW"/>
    <property type="match status" value="1"/>
</dbReference>
<dbReference type="AlphaFoldDB" id="A0A3P3VIV0"/>
<dbReference type="InterPro" id="IPR012902">
    <property type="entry name" value="N_methyl_site"/>
</dbReference>
<evidence type="ECO:0000313" key="2">
    <source>
        <dbReference type="EMBL" id="RRJ82284.1"/>
    </source>
</evidence>
<dbReference type="Pfam" id="PF07963">
    <property type="entry name" value="N_methyl"/>
    <property type="match status" value="1"/>
</dbReference>
<comment type="caution">
    <text evidence="2">The sequence shown here is derived from an EMBL/GenBank/DDBJ whole genome shotgun (WGS) entry which is preliminary data.</text>
</comment>
<dbReference type="NCBIfam" id="TIGR02532">
    <property type="entry name" value="IV_pilin_GFxxxE"/>
    <property type="match status" value="1"/>
</dbReference>
<feature type="transmembrane region" description="Helical" evidence="1">
    <location>
        <begin position="12"/>
        <end position="35"/>
    </location>
</feature>
<dbReference type="RefSeq" id="WP_125015996.1">
    <property type="nucleotide sequence ID" value="NZ_QWEZ01000002.1"/>
</dbReference>
<accession>A0A3P3VIV0</accession>
<keyword evidence="1" id="KW-0472">Membrane</keyword>
<protein>
    <submittedName>
        <fullName evidence="2">Prepilin-type N-terminal cleavage/methylation domain-containing protein</fullName>
    </submittedName>
</protein>
<keyword evidence="1" id="KW-1133">Transmembrane helix</keyword>
<sequence length="346" mass="37048">MMNGSKGIRGFSLVELLVAMAIGLILMAGVVQIFIANKGTYLMQREQEGIQESARFALHEMTEDLRMVGYGGCGSATKIANSVDDPSGEGAMFQQGIVGFHLDKAGDGYPARGVDVIPVSDYPAILNDAWPGTDAFQAHNVGGGEGLTVTAHNPNAATIHFDQTHSYKPGTIMIMASEDCSQIGVFAMSGPTNNSNNATTIVHNTGTNPVENCTKFLGGEFTCVSGSAEAKQYGPGSSVLAVESSTYFIRNSGADASTPALYRLRVNETSAEELVPGVEGLRVLYGLDTDLDAVANQYLLATEVDESDWPMVVAVRLILDVRSIERFEGDYLRQRFTTTVQIRNRG</sequence>
<keyword evidence="1" id="KW-0812">Transmembrane</keyword>
<organism evidence="2 3">
    <name type="scientific">Aestuariirhabdus litorea</name>
    <dbReference type="NCBI Taxonomy" id="2528527"/>
    <lineage>
        <taxon>Bacteria</taxon>
        <taxon>Pseudomonadati</taxon>
        <taxon>Pseudomonadota</taxon>
        <taxon>Gammaproteobacteria</taxon>
        <taxon>Oceanospirillales</taxon>
        <taxon>Aestuariirhabdaceae</taxon>
        <taxon>Aestuariirhabdus</taxon>
    </lineage>
</organism>